<dbReference type="Proteomes" id="UP001286313">
    <property type="component" value="Unassembled WGS sequence"/>
</dbReference>
<dbReference type="CDD" id="cd09275">
    <property type="entry name" value="RNase_HI_RT_DIRS1"/>
    <property type="match status" value="1"/>
</dbReference>
<evidence type="ECO:0000256" key="1">
    <source>
        <dbReference type="ARBA" id="ARBA00023172"/>
    </source>
</evidence>
<dbReference type="GO" id="GO:0015074">
    <property type="term" value="P:DNA integration"/>
    <property type="evidence" value="ECO:0007669"/>
    <property type="project" value="InterPro"/>
</dbReference>
<dbReference type="PANTHER" id="PTHR35617:SF3">
    <property type="entry name" value="CORE-BINDING (CB) DOMAIN-CONTAINING PROTEIN"/>
    <property type="match status" value="1"/>
</dbReference>
<proteinExistence type="predicted"/>
<dbReference type="EMBL" id="JAWQEG010000259">
    <property type="protein sequence ID" value="KAK3892452.1"/>
    <property type="molecule type" value="Genomic_DNA"/>
</dbReference>
<protein>
    <recommendedName>
        <fullName evidence="5">Reverse transcriptase RNase H-like domain-containing protein</fullName>
    </recommendedName>
</protein>
<evidence type="ECO:0008006" key="5">
    <source>
        <dbReference type="Google" id="ProtNLM"/>
    </source>
</evidence>
<feature type="compositionally biased region" description="Polar residues" evidence="2">
    <location>
        <begin position="1"/>
        <end position="12"/>
    </location>
</feature>
<keyword evidence="1" id="KW-0233">DNA recombination</keyword>
<organism evidence="3 4">
    <name type="scientific">Petrolisthes cinctipes</name>
    <name type="common">Flat porcelain crab</name>
    <dbReference type="NCBI Taxonomy" id="88211"/>
    <lineage>
        <taxon>Eukaryota</taxon>
        <taxon>Metazoa</taxon>
        <taxon>Ecdysozoa</taxon>
        <taxon>Arthropoda</taxon>
        <taxon>Crustacea</taxon>
        <taxon>Multicrustacea</taxon>
        <taxon>Malacostraca</taxon>
        <taxon>Eumalacostraca</taxon>
        <taxon>Eucarida</taxon>
        <taxon>Decapoda</taxon>
        <taxon>Pleocyemata</taxon>
        <taxon>Anomura</taxon>
        <taxon>Galatheoidea</taxon>
        <taxon>Porcellanidae</taxon>
        <taxon>Petrolisthes</taxon>
    </lineage>
</organism>
<dbReference type="InterPro" id="IPR013762">
    <property type="entry name" value="Integrase-like_cat_sf"/>
</dbReference>
<dbReference type="AlphaFoldDB" id="A0AAE1GHB1"/>
<dbReference type="PANTHER" id="PTHR35617">
    <property type="entry name" value="PHAGE_INTEGRASE DOMAIN-CONTAINING PROTEIN"/>
    <property type="match status" value="1"/>
</dbReference>
<accession>A0AAE1GHB1</accession>
<dbReference type="SUPFAM" id="SSF56349">
    <property type="entry name" value="DNA breaking-rejoining enzymes"/>
    <property type="match status" value="1"/>
</dbReference>
<dbReference type="InterPro" id="IPR011010">
    <property type="entry name" value="DNA_brk_join_enz"/>
</dbReference>
<gene>
    <name evidence="3" type="ORF">Pcinc_003685</name>
</gene>
<reference evidence="3" key="1">
    <citation type="submission" date="2023-10" db="EMBL/GenBank/DDBJ databases">
        <title>Genome assemblies of two species of porcelain crab, Petrolisthes cinctipes and Petrolisthes manimaculis (Anomura: Porcellanidae).</title>
        <authorList>
            <person name="Angst P."/>
        </authorList>
    </citation>
    <scope>NUCLEOTIDE SEQUENCE</scope>
    <source>
        <strain evidence="3">PB745_01</strain>
        <tissue evidence="3">Gill</tissue>
    </source>
</reference>
<evidence type="ECO:0000256" key="2">
    <source>
        <dbReference type="SAM" id="MobiDB-lite"/>
    </source>
</evidence>
<dbReference type="GO" id="GO:0006310">
    <property type="term" value="P:DNA recombination"/>
    <property type="evidence" value="ECO:0007669"/>
    <property type="project" value="UniProtKB-KW"/>
</dbReference>
<keyword evidence="4" id="KW-1185">Reference proteome</keyword>
<evidence type="ECO:0000313" key="3">
    <source>
        <dbReference type="EMBL" id="KAK3892452.1"/>
    </source>
</evidence>
<feature type="region of interest" description="Disordered" evidence="2">
    <location>
        <begin position="1"/>
        <end position="31"/>
    </location>
</feature>
<comment type="caution">
    <text evidence="3">The sequence shown here is derived from an EMBL/GenBank/DDBJ whole genome shotgun (WGS) entry which is preliminary data.</text>
</comment>
<sequence length="585" mass="65142">MGTYSWQTQLCHPNTTPQSTPATTTLAPPNSFKPLAPRRSEATASKLSQTPVTVATSQNVVNFPHFHHSENTIHLWTDASNSGWGGHTLSHQVSGTWDKNESTLHINCLEVRAVLLYIRSLNLSNCQLHLFIDNQAAQCAINKLRCKSTSQLSQNSHTCFQDFFPSKLKGGQPEQTFKHLNRVVTSKTNLQADSNLERHIRNRSNGNMQKQEANSVLLPSSRPKGSCLKHAGPRLEQMESNLSLLSKVVTPSGAEETGILPSSRSDNSSLVSNGALVQLDTEQVNRPDATQPCQSLKEWVACIREMDRLQFLRTSLTIQHDEVIASHLSAAYRASTTRQAQSNWKVFQQWLPADISDVTENVILRSQFLRRPPPAKKVPTWSIDTALVTFSRSEFNLPEASTEKLLLKALILTALATANRASELASTFREGITVTNRQATLPVQRSFLFKNQIINHQSAPAITFPVLNTTPLCPWNALDAFLKRTAVEAHQRFIFVHPTSFKPLKAGRLSYWLVKAIKTADTSATSPAAHDVRKFGHSIAFARQEDPVTIMKTGFWHSPNVFVNKYLFSPGNTRVRNFVAGRTTL</sequence>
<evidence type="ECO:0000313" key="4">
    <source>
        <dbReference type="Proteomes" id="UP001286313"/>
    </source>
</evidence>
<feature type="compositionally biased region" description="Low complexity" evidence="2">
    <location>
        <begin position="13"/>
        <end position="30"/>
    </location>
</feature>
<dbReference type="Gene3D" id="1.10.443.10">
    <property type="entry name" value="Intergrase catalytic core"/>
    <property type="match status" value="1"/>
</dbReference>
<dbReference type="GO" id="GO:0003677">
    <property type="term" value="F:DNA binding"/>
    <property type="evidence" value="ECO:0007669"/>
    <property type="project" value="InterPro"/>
</dbReference>
<name>A0AAE1GHB1_PETCI</name>